<dbReference type="Pfam" id="PF00109">
    <property type="entry name" value="ketoacyl-synt"/>
    <property type="match status" value="1"/>
</dbReference>
<dbReference type="InterPro" id="IPR020841">
    <property type="entry name" value="PKS_Beta-ketoAc_synthase_dom"/>
</dbReference>
<dbReference type="InterPro" id="IPR014030">
    <property type="entry name" value="Ketoacyl_synth_N"/>
</dbReference>
<proteinExistence type="inferred from homology"/>
<organism evidence="6">
    <name type="scientific">Streptomyces sp. SoC090715LN-16</name>
    <dbReference type="NCBI Taxonomy" id="1898658"/>
    <lineage>
        <taxon>Bacteria</taxon>
        <taxon>Bacillati</taxon>
        <taxon>Actinomycetota</taxon>
        <taxon>Actinomycetes</taxon>
        <taxon>Kitasatosporales</taxon>
        <taxon>Streptomycetaceae</taxon>
        <taxon>Streptomyces</taxon>
    </lineage>
</organism>
<dbReference type="PROSITE" id="PS52004">
    <property type="entry name" value="KS3_2"/>
    <property type="match status" value="1"/>
</dbReference>
<name>A0A3B8GL52_9ACTN</name>
<dbReference type="CDD" id="cd00832">
    <property type="entry name" value="CLF"/>
    <property type="match status" value="1"/>
</dbReference>
<dbReference type="SMART" id="SM00825">
    <property type="entry name" value="PKS_KS"/>
    <property type="match status" value="1"/>
</dbReference>
<evidence type="ECO:0000256" key="3">
    <source>
        <dbReference type="ARBA" id="ARBA00023315"/>
    </source>
</evidence>
<dbReference type="InterPro" id="IPR016039">
    <property type="entry name" value="Thiolase-like"/>
</dbReference>
<dbReference type="InterPro" id="IPR000794">
    <property type="entry name" value="Beta-ketoacyl_synthase"/>
</dbReference>
<dbReference type="Gene3D" id="3.40.47.10">
    <property type="match status" value="2"/>
</dbReference>
<reference evidence="6" key="1">
    <citation type="journal article" date="2018" name="ACS Chem. Biol.">
        <title>Discovery of an Antibacterial Isoindolinone-Containing Tetracyclic Polyketide by Cryptic Gene Activation and Characterization of Its Biosynthetic Gene Cluster.</title>
        <authorList>
            <person name="Thong W.L."/>
            <person name="Shin-ya K."/>
            <person name="Nishiyama M."/>
            <person name="Kuzuyama T."/>
        </authorList>
    </citation>
    <scope>NUCLEOTIDE SEQUENCE</scope>
    <source>
        <strain evidence="6">SoC090715LN-16</strain>
    </source>
</reference>
<dbReference type="PANTHER" id="PTHR11712">
    <property type="entry name" value="POLYKETIDE SYNTHASE-RELATED"/>
    <property type="match status" value="1"/>
</dbReference>
<dbReference type="FunFam" id="3.40.47.10:FF:000089">
    <property type="entry name" value="Putative polyketide beta-ketoacyl synthase 2"/>
    <property type="match status" value="1"/>
</dbReference>
<protein>
    <submittedName>
        <fullName evidence="6">Beta-ketoacyl synthase</fullName>
    </submittedName>
</protein>
<evidence type="ECO:0000313" key="6">
    <source>
        <dbReference type="EMBL" id="BBE36465.1"/>
    </source>
</evidence>
<comment type="similarity">
    <text evidence="1 4">Belongs to the thiolase-like superfamily. Beta-ketoacyl-ACP synthases family.</text>
</comment>
<dbReference type="InterPro" id="IPR014031">
    <property type="entry name" value="Ketoacyl_synth_C"/>
</dbReference>
<keyword evidence="2 4" id="KW-0808">Transferase</keyword>
<feature type="domain" description="Ketosynthase family 3 (KS3)" evidence="5">
    <location>
        <begin position="4"/>
        <end position="407"/>
    </location>
</feature>
<dbReference type="GO" id="GO:0006633">
    <property type="term" value="P:fatty acid biosynthetic process"/>
    <property type="evidence" value="ECO:0007669"/>
    <property type="project" value="TreeGrafter"/>
</dbReference>
<sequence>MSDATRVVITGIGALAANGDNAERHWAATLAGRSGIVPIGRFDASRYPTRLGGEIRGFDARGRVPRRLLPQTDRVTQYALAAAEEALEDARVDPARYDRYDLGVITASGCGGFEFGQRELQKLWSEGPQRVSAYQSFAWFYAVNTGQLSIRHGMRGHSSVVVAEQAGGLDALAAARRQVRRGTVRVALAGGLDAPLSPWGLTAQIPNGLLSEADDPHRAYLPFDRRASGYVPGEGGALLVLEPASAARERGAPTVYGEVAGYAATFDPPPHSGRGPNLAPAIRGALRDAGTDPAEIDAVCADAAGLPDRDAEEAAALVEVFGRRAVPVTAPKTLIGRTYAGGGPLDVISALLMMRDGVIPPTANVGEVPDDYGIDLVLGDPRARPVRRVLVVARGHGGFNAALVLTRT</sequence>
<gene>
    <name evidence="6" type="primary">idmB17</name>
</gene>
<dbReference type="PANTHER" id="PTHR11712:SF322">
    <property type="entry name" value="POLYKETIDE BETA-KETOACYL SYNTHASE 2-RELATED"/>
    <property type="match status" value="1"/>
</dbReference>
<dbReference type="Pfam" id="PF02801">
    <property type="entry name" value="Ketoacyl-synt_C"/>
    <property type="match status" value="1"/>
</dbReference>
<keyword evidence="3" id="KW-0012">Acyltransferase</keyword>
<accession>A0A3B8GL52</accession>
<evidence type="ECO:0000259" key="5">
    <source>
        <dbReference type="PROSITE" id="PS52004"/>
    </source>
</evidence>
<evidence type="ECO:0000256" key="1">
    <source>
        <dbReference type="ARBA" id="ARBA00008467"/>
    </source>
</evidence>
<evidence type="ECO:0000256" key="4">
    <source>
        <dbReference type="RuleBase" id="RU003694"/>
    </source>
</evidence>
<dbReference type="SUPFAM" id="SSF53901">
    <property type="entry name" value="Thiolase-like"/>
    <property type="match status" value="2"/>
</dbReference>
<dbReference type="GO" id="GO:0004315">
    <property type="term" value="F:3-oxoacyl-[acyl-carrier-protein] synthase activity"/>
    <property type="evidence" value="ECO:0007669"/>
    <property type="project" value="TreeGrafter"/>
</dbReference>
<dbReference type="AlphaFoldDB" id="A0A3B8GL52"/>
<dbReference type="EMBL" id="LC386909">
    <property type="protein sequence ID" value="BBE36465.1"/>
    <property type="molecule type" value="Genomic_DNA"/>
</dbReference>
<evidence type="ECO:0000256" key="2">
    <source>
        <dbReference type="ARBA" id="ARBA00022679"/>
    </source>
</evidence>